<protein>
    <submittedName>
        <fullName evidence="2">Uncharacterized protein</fullName>
    </submittedName>
</protein>
<keyword evidence="1" id="KW-0472">Membrane</keyword>
<sequence length="78" mass="8888">MDKPRWLTAWALGQFTVFAFAVFAVLSSFKASTPASVFTAILFSWPIFLLCIHRAARRLDQRHHLLQNLESSISADEH</sequence>
<accession>A0A146GAE6</accession>
<dbReference type="EMBL" id="BDCO01000002">
    <property type="protein sequence ID" value="GAT33767.1"/>
    <property type="molecule type" value="Genomic_DNA"/>
</dbReference>
<evidence type="ECO:0000313" key="3">
    <source>
        <dbReference type="Proteomes" id="UP000076023"/>
    </source>
</evidence>
<comment type="caution">
    <text evidence="2">The sequence shown here is derived from an EMBL/GenBank/DDBJ whole genome shotgun (WGS) entry which is preliminary data.</text>
</comment>
<name>A0A146GAE6_TERSA</name>
<dbReference type="STRING" id="690879.TSACC_22185"/>
<evidence type="ECO:0000313" key="2">
    <source>
        <dbReference type="EMBL" id="GAT33767.1"/>
    </source>
</evidence>
<reference evidence="3" key="1">
    <citation type="journal article" date="2017" name="Genome Announc.">
        <title>Draft Genome Sequence of Terrimicrobium sacchariphilum NM-5T, a Facultative Anaerobic Soil Bacterium of the Class Spartobacteria.</title>
        <authorList>
            <person name="Qiu Y.L."/>
            <person name="Tourlousse D.M."/>
            <person name="Matsuura N."/>
            <person name="Ohashi A."/>
            <person name="Sekiguchi Y."/>
        </authorList>
    </citation>
    <scope>NUCLEOTIDE SEQUENCE [LARGE SCALE GENOMIC DNA]</scope>
    <source>
        <strain evidence="3">NM-5</strain>
    </source>
</reference>
<dbReference type="AlphaFoldDB" id="A0A146GAE6"/>
<evidence type="ECO:0000256" key="1">
    <source>
        <dbReference type="SAM" id="Phobius"/>
    </source>
</evidence>
<dbReference type="RefSeq" id="WP_075079463.1">
    <property type="nucleotide sequence ID" value="NZ_BDCO01000002.1"/>
</dbReference>
<dbReference type="Proteomes" id="UP000076023">
    <property type="component" value="Unassembled WGS sequence"/>
</dbReference>
<gene>
    <name evidence="2" type="ORF">TSACC_22185</name>
</gene>
<keyword evidence="1" id="KW-0812">Transmembrane</keyword>
<dbReference type="InParanoid" id="A0A146GAE6"/>
<keyword evidence="3" id="KW-1185">Reference proteome</keyword>
<proteinExistence type="predicted"/>
<feature type="transmembrane region" description="Helical" evidence="1">
    <location>
        <begin position="7"/>
        <end position="29"/>
    </location>
</feature>
<keyword evidence="1" id="KW-1133">Transmembrane helix</keyword>
<organism evidence="2 3">
    <name type="scientific">Terrimicrobium sacchariphilum</name>
    <dbReference type="NCBI Taxonomy" id="690879"/>
    <lineage>
        <taxon>Bacteria</taxon>
        <taxon>Pseudomonadati</taxon>
        <taxon>Verrucomicrobiota</taxon>
        <taxon>Terrimicrobiia</taxon>
        <taxon>Terrimicrobiales</taxon>
        <taxon>Terrimicrobiaceae</taxon>
        <taxon>Terrimicrobium</taxon>
    </lineage>
</organism>
<feature type="transmembrane region" description="Helical" evidence="1">
    <location>
        <begin position="35"/>
        <end position="52"/>
    </location>
</feature>